<sequence>MKLFRTLFVAGLVQVAALSAAHAQSGLDQIKSAGVFKIGTEGTYAPFTFHDASGQLTGFDVDIGRAIAERLGVKAQFVEGKWDGLIAGLDAKRYDAVINQVGITDARRAKYDFSDPYISSAAVLIVRDDNTSIKSFDDLKGKKSANTLTSNFGKLAQSHGAEVVAVQGFNEAIDLLTSGRVEATVNDNLSFLDFKKQKPNAKVKIAATDKTAEFSNSGVLIRKGNPELQAAINKALADIKADGTYKTISVKYFGTDLSAQ</sequence>
<name>A0A6S7F181_9BURK</name>
<dbReference type="SUPFAM" id="SSF53850">
    <property type="entry name" value="Periplasmic binding protein-like II"/>
    <property type="match status" value="1"/>
</dbReference>
<proteinExistence type="inferred from homology"/>
<evidence type="ECO:0000256" key="3">
    <source>
        <dbReference type="ARBA" id="ARBA00022729"/>
    </source>
</evidence>
<evidence type="ECO:0000313" key="7">
    <source>
        <dbReference type="EMBL" id="CAB3927941.1"/>
    </source>
</evidence>
<dbReference type="InterPro" id="IPR018313">
    <property type="entry name" value="SBP_3_CS"/>
</dbReference>
<evidence type="ECO:0000256" key="5">
    <source>
        <dbReference type="SAM" id="SignalP"/>
    </source>
</evidence>
<feature type="chain" id="PRO_5028959650" evidence="5">
    <location>
        <begin position="24"/>
        <end position="260"/>
    </location>
</feature>
<evidence type="ECO:0000259" key="6">
    <source>
        <dbReference type="SMART" id="SM00062"/>
    </source>
</evidence>
<keyword evidence="8" id="KW-1185">Reference proteome</keyword>
<evidence type="ECO:0000256" key="2">
    <source>
        <dbReference type="ARBA" id="ARBA00010333"/>
    </source>
</evidence>
<dbReference type="SMART" id="SM00062">
    <property type="entry name" value="PBPb"/>
    <property type="match status" value="1"/>
</dbReference>
<dbReference type="Proteomes" id="UP000494117">
    <property type="component" value="Unassembled WGS sequence"/>
</dbReference>
<dbReference type="PANTHER" id="PTHR35936:SF34">
    <property type="entry name" value="ABC TRANSPORTER EXTRACELLULAR-BINDING PROTEIN YCKB-RELATED"/>
    <property type="match status" value="1"/>
</dbReference>
<gene>
    <name evidence="7" type="ORF">LMG26858_06111</name>
</gene>
<comment type="subcellular location">
    <subcellularLocation>
        <location evidence="1">Cell envelope</location>
    </subcellularLocation>
</comment>
<organism evidence="7 8">
    <name type="scientific">Achromobacter anxifer</name>
    <dbReference type="NCBI Taxonomy" id="1287737"/>
    <lineage>
        <taxon>Bacteria</taxon>
        <taxon>Pseudomonadati</taxon>
        <taxon>Pseudomonadota</taxon>
        <taxon>Betaproteobacteria</taxon>
        <taxon>Burkholderiales</taxon>
        <taxon>Alcaligenaceae</taxon>
        <taxon>Achromobacter</taxon>
    </lineage>
</organism>
<dbReference type="PANTHER" id="PTHR35936">
    <property type="entry name" value="MEMBRANE-BOUND LYTIC MUREIN TRANSGLYCOSYLASE F"/>
    <property type="match status" value="1"/>
</dbReference>
<dbReference type="InterPro" id="IPR001638">
    <property type="entry name" value="Solute-binding_3/MltF_N"/>
</dbReference>
<dbReference type="EMBL" id="CADILG010000094">
    <property type="protein sequence ID" value="CAB3927941.1"/>
    <property type="molecule type" value="Genomic_DNA"/>
</dbReference>
<reference evidence="7 8" key="1">
    <citation type="submission" date="2020-04" db="EMBL/GenBank/DDBJ databases">
        <authorList>
            <person name="De Canck E."/>
        </authorList>
    </citation>
    <scope>NUCLEOTIDE SEQUENCE [LARGE SCALE GENOMIC DNA]</scope>
    <source>
        <strain evidence="7 8">LMG 26858</strain>
    </source>
</reference>
<dbReference type="AlphaFoldDB" id="A0A6S7F181"/>
<dbReference type="Gene3D" id="3.40.190.10">
    <property type="entry name" value="Periplasmic binding protein-like II"/>
    <property type="match status" value="2"/>
</dbReference>
<dbReference type="CDD" id="cd13711">
    <property type="entry name" value="PBP2_Ngo0372_TcyA"/>
    <property type="match status" value="1"/>
</dbReference>
<accession>A0A6S7F181</accession>
<dbReference type="GO" id="GO:0030313">
    <property type="term" value="C:cell envelope"/>
    <property type="evidence" value="ECO:0007669"/>
    <property type="project" value="UniProtKB-SubCell"/>
</dbReference>
<evidence type="ECO:0000256" key="4">
    <source>
        <dbReference type="RuleBase" id="RU003744"/>
    </source>
</evidence>
<dbReference type="Pfam" id="PF00497">
    <property type="entry name" value="SBP_bac_3"/>
    <property type="match status" value="1"/>
</dbReference>
<feature type="signal peptide" evidence="5">
    <location>
        <begin position="1"/>
        <end position="23"/>
    </location>
</feature>
<feature type="domain" description="Solute-binding protein family 3/N-terminal" evidence="6">
    <location>
        <begin position="35"/>
        <end position="256"/>
    </location>
</feature>
<protein>
    <submittedName>
        <fullName evidence="7">Putative amino-acid ABC transporter-binding protein</fullName>
    </submittedName>
</protein>
<dbReference type="PROSITE" id="PS01039">
    <property type="entry name" value="SBP_BACTERIAL_3"/>
    <property type="match status" value="1"/>
</dbReference>
<comment type="similarity">
    <text evidence="2 4">Belongs to the bacterial solute-binding protein 3 family.</text>
</comment>
<evidence type="ECO:0000256" key="1">
    <source>
        <dbReference type="ARBA" id="ARBA00004196"/>
    </source>
</evidence>
<dbReference type="RefSeq" id="WP_175211509.1">
    <property type="nucleotide sequence ID" value="NZ_CADILG010000094.1"/>
</dbReference>
<evidence type="ECO:0000313" key="8">
    <source>
        <dbReference type="Proteomes" id="UP000494117"/>
    </source>
</evidence>
<keyword evidence="3 5" id="KW-0732">Signal</keyword>